<dbReference type="SMART" id="SM00220">
    <property type="entry name" value="S_TKc"/>
    <property type="match status" value="1"/>
</dbReference>
<proteinExistence type="predicted"/>
<dbReference type="CDD" id="cd14014">
    <property type="entry name" value="STKc_PknB_like"/>
    <property type="match status" value="1"/>
</dbReference>
<name>A0A8A4TQ06_SULCO</name>
<evidence type="ECO:0000256" key="5">
    <source>
        <dbReference type="PROSITE-ProRule" id="PRU10141"/>
    </source>
</evidence>
<dbReference type="PROSITE" id="PS00107">
    <property type="entry name" value="PROTEIN_KINASE_ATP"/>
    <property type="match status" value="1"/>
</dbReference>
<evidence type="ECO:0000256" key="2">
    <source>
        <dbReference type="ARBA" id="ARBA00022741"/>
    </source>
</evidence>
<reference evidence="7" key="1">
    <citation type="submission" date="2021-03" db="EMBL/GenBank/DDBJ databases">
        <title>Acanthopleuribacteraceae sp. M133.</title>
        <authorList>
            <person name="Wang G."/>
        </authorList>
    </citation>
    <scope>NUCLEOTIDE SEQUENCE</scope>
    <source>
        <strain evidence="7">M133</strain>
    </source>
</reference>
<dbReference type="Gene3D" id="3.30.200.20">
    <property type="entry name" value="Phosphorylase Kinase, domain 1"/>
    <property type="match status" value="1"/>
</dbReference>
<feature type="binding site" evidence="5">
    <location>
        <position position="40"/>
    </location>
    <ligand>
        <name>ATP</name>
        <dbReference type="ChEBI" id="CHEBI:30616"/>
    </ligand>
</feature>
<dbReference type="InterPro" id="IPR017441">
    <property type="entry name" value="Protein_kinase_ATP_BS"/>
</dbReference>
<dbReference type="PANTHER" id="PTHR43289">
    <property type="entry name" value="MITOGEN-ACTIVATED PROTEIN KINASE KINASE KINASE 20-RELATED"/>
    <property type="match status" value="1"/>
</dbReference>
<dbReference type="Gene3D" id="1.10.510.10">
    <property type="entry name" value="Transferase(Phosphotransferase) domain 1"/>
    <property type="match status" value="1"/>
</dbReference>
<keyword evidence="4 5" id="KW-0067">ATP-binding</keyword>
<dbReference type="InterPro" id="IPR000719">
    <property type="entry name" value="Prot_kinase_dom"/>
</dbReference>
<dbReference type="PROSITE" id="PS00108">
    <property type="entry name" value="PROTEIN_KINASE_ST"/>
    <property type="match status" value="1"/>
</dbReference>
<keyword evidence="8" id="KW-1185">Reference proteome</keyword>
<dbReference type="Pfam" id="PF03781">
    <property type="entry name" value="FGE-sulfatase"/>
    <property type="match status" value="1"/>
</dbReference>
<dbReference type="PANTHER" id="PTHR43289:SF6">
    <property type="entry name" value="SERINE_THREONINE-PROTEIN KINASE NEKL-3"/>
    <property type="match status" value="1"/>
</dbReference>
<keyword evidence="1" id="KW-0808">Transferase</keyword>
<dbReference type="Proteomes" id="UP000663929">
    <property type="component" value="Chromosome"/>
</dbReference>
<dbReference type="AlphaFoldDB" id="A0A8A4TQ06"/>
<dbReference type="SUPFAM" id="SSF56436">
    <property type="entry name" value="C-type lectin-like"/>
    <property type="match status" value="1"/>
</dbReference>
<keyword evidence="3" id="KW-0418">Kinase</keyword>
<organism evidence="7 8">
    <name type="scientific">Sulfidibacter corallicola</name>
    <dbReference type="NCBI Taxonomy" id="2818388"/>
    <lineage>
        <taxon>Bacteria</taxon>
        <taxon>Pseudomonadati</taxon>
        <taxon>Acidobacteriota</taxon>
        <taxon>Holophagae</taxon>
        <taxon>Acanthopleuribacterales</taxon>
        <taxon>Acanthopleuribacteraceae</taxon>
        <taxon>Sulfidibacter</taxon>
    </lineage>
</organism>
<dbReference type="PROSITE" id="PS50011">
    <property type="entry name" value="PROTEIN_KINASE_DOM"/>
    <property type="match status" value="1"/>
</dbReference>
<gene>
    <name evidence="7" type="ORF">J3U87_04150</name>
</gene>
<dbReference type="InterPro" id="IPR008271">
    <property type="entry name" value="Ser/Thr_kinase_AS"/>
</dbReference>
<dbReference type="Pfam" id="PF00069">
    <property type="entry name" value="Pkinase"/>
    <property type="match status" value="1"/>
</dbReference>
<evidence type="ECO:0000313" key="8">
    <source>
        <dbReference type="Proteomes" id="UP000663929"/>
    </source>
</evidence>
<evidence type="ECO:0000313" key="7">
    <source>
        <dbReference type="EMBL" id="QTD51640.1"/>
    </source>
</evidence>
<dbReference type="KEGG" id="scor:J3U87_04150"/>
<dbReference type="Gene3D" id="3.90.1580.10">
    <property type="entry name" value="paralog of FGE (formylglycine-generating enzyme)"/>
    <property type="match status" value="1"/>
</dbReference>
<dbReference type="SUPFAM" id="SSF56112">
    <property type="entry name" value="Protein kinase-like (PK-like)"/>
    <property type="match status" value="1"/>
</dbReference>
<dbReference type="InterPro" id="IPR005532">
    <property type="entry name" value="SUMF_dom"/>
</dbReference>
<dbReference type="GO" id="GO:0005524">
    <property type="term" value="F:ATP binding"/>
    <property type="evidence" value="ECO:0007669"/>
    <property type="project" value="UniProtKB-UniRule"/>
</dbReference>
<dbReference type="GO" id="GO:0004674">
    <property type="term" value="F:protein serine/threonine kinase activity"/>
    <property type="evidence" value="ECO:0007669"/>
    <property type="project" value="TreeGrafter"/>
</dbReference>
<evidence type="ECO:0000256" key="1">
    <source>
        <dbReference type="ARBA" id="ARBA00022679"/>
    </source>
</evidence>
<dbReference type="InterPro" id="IPR011009">
    <property type="entry name" value="Kinase-like_dom_sf"/>
</dbReference>
<dbReference type="InterPro" id="IPR016187">
    <property type="entry name" value="CTDL_fold"/>
</dbReference>
<sequence>MATSQDTIGRYHIRELLGQGSMGAVLLAFDPHLRREVAIKTINTRLSKYSKDPQNFRNRFEVESQVNSRLNHPNIVGIYDFGVHEGDPYLVMEYIPGRPLDLLFPVATRIPLSTRFLLLEQIASALDHAHQQGVIHRDIKPANILITDRFEAKIVDFGLARLKDSNITTTGVFLGTPSYASPEQIVTGKVSASSDLFALGILTYQLIFGHRPFPGENINSILYHLVHSEPDLSLGEVPLDCDLQALHSTFARILAKEPEERYSRALDFLHDLRLAMGSEVAKREPIAELLTDFLPKEAGIDSEIPHTAGSDGAHSTITQTIHVGRLPADRPWYRRPWVGPVSAVGAALIFFITSYMITRSDNGKPEVPVAETVESAPIGIQPVPPTGHPSEDGSLFAGEAVGDGETPDEETDTAAVEAAAAALLLEREINAAQSEFMKHINAGNVAEAEIAYLKLKTQGAEVETHKALIQALKSLKKNQRQDDQEAARKLTLQITFSDAQKRQDYKKLERLLEEYRRDWPEDKVVIDTWTSAVETVREEWTIQTERFQEDLDFALRTHDPKSATRILQSLSDMEAVDELEKELYRRRIDRIYINGVQMVFLRVEPGTFIMGDPYEPGDARLHRVTVTKPFYLGAFEVTQAQWTAVMGEPSPAKFEAAVHPVENISPEEVQAFINALNSREGTTRYRLPTEAEWEYACRAGTTTLYYTGQELGPDQANFKASGHRKPLPVGSYLPNPWGFYDMYGNVSEWCMDVFRPYGGEDRIDPIVLGSGNRVLRGGYYESPVAECSSGSRAERTRRVRLRTAGFRLLMEVDSE</sequence>
<feature type="domain" description="Protein kinase" evidence="6">
    <location>
        <begin position="11"/>
        <end position="273"/>
    </location>
</feature>
<protein>
    <submittedName>
        <fullName evidence="7">SUMF1/EgtB/PvdO family nonheme iron enzyme</fullName>
    </submittedName>
</protein>
<dbReference type="EMBL" id="CP071793">
    <property type="protein sequence ID" value="QTD51640.1"/>
    <property type="molecule type" value="Genomic_DNA"/>
</dbReference>
<dbReference type="RefSeq" id="WP_237381767.1">
    <property type="nucleotide sequence ID" value="NZ_CP071793.1"/>
</dbReference>
<evidence type="ECO:0000256" key="4">
    <source>
        <dbReference type="ARBA" id="ARBA00022840"/>
    </source>
</evidence>
<keyword evidence="2 5" id="KW-0547">Nucleotide-binding</keyword>
<evidence type="ECO:0000256" key="3">
    <source>
        <dbReference type="ARBA" id="ARBA00022777"/>
    </source>
</evidence>
<dbReference type="InterPro" id="IPR042095">
    <property type="entry name" value="SUMF_sf"/>
</dbReference>
<accession>A0A8A4TQ06</accession>
<evidence type="ECO:0000259" key="6">
    <source>
        <dbReference type="PROSITE" id="PS50011"/>
    </source>
</evidence>